<dbReference type="EMBL" id="MIYU01000001">
    <property type="protein sequence ID" value="OIR20300.1"/>
    <property type="molecule type" value="Genomic_DNA"/>
</dbReference>
<keyword evidence="1" id="KW-0472">Membrane</keyword>
<reference evidence="2 3" key="1">
    <citation type="submission" date="2016-08" db="EMBL/GenBank/DDBJ databases">
        <title>New Insights into Marine Group III Euryarchaeota, from dark to light.</title>
        <authorList>
            <person name="Haro-Moreno J.M."/>
            <person name="Rodriguez-Valera F."/>
            <person name="Lopez-Garcia P."/>
            <person name="Moreira D."/>
            <person name="Martin-Cuadrado A.B."/>
        </authorList>
    </citation>
    <scope>NUCLEOTIDE SEQUENCE [LARGE SCALE GENOMIC DNA]</scope>
    <source>
        <strain evidence="2">CG-Bathy1</strain>
    </source>
</reference>
<feature type="transmembrane region" description="Helical" evidence="1">
    <location>
        <begin position="311"/>
        <end position="329"/>
    </location>
</feature>
<sequence>MLIFVGEADAENETENPEYTIHFNMKDDETTLSLQTKGPNEPETKKDVDADIEYELAGVGASGRNPVHVSEWISDPAEYSQVMRIESANLWYDESGEYEDNDCIWTFEIKVNDESIQEVERACQQEHDPNGDGYTREEVFGIGVDITLEPGDYFSVDLTVETWDDIDLFFDNATYDTGYYVVTTPLTFMGVSRSGETVSMEFIEAWPVSWKDNLRYDYIIVQDEYMELMDNNAAQVSKGEGMDMGNGTVQSTVITWSDIPVDNNVKIHMDYTLFMIGEMGGANATESMIEFSTAGGDIVEVDNSGSDEGGIPGFGISLVVGAIVVVSLFRRRL</sequence>
<keyword evidence="1" id="KW-0812">Transmembrane</keyword>
<evidence type="ECO:0000256" key="1">
    <source>
        <dbReference type="SAM" id="Phobius"/>
    </source>
</evidence>
<organism evidence="2 3">
    <name type="scientific">Marine Group III euryarchaeote CG-Bathy1</name>
    <dbReference type="NCBI Taxonomy" id="1889001"/>
    <lineage>
        <taxon>Archaea</taxon>
        <taxon>Methanobacteriati</taxon>
        <taxon>Thermoplasmatota</taxon>
        <taxon>Thermoplasmata</taxon>
        <taxon>Candidatus Thermoprofundales</taxon>
    </lineage>
</organism>
<dbReference type="AlphaFoldDB" id="A0A1J5U2N3"/>
<proteinExistence type="predicted"/>
<keyword evidence="1" id="KW-1133">Transmembrane helix</keyword>
<evidence type="ECO:0000313" key="2">
    <source>
        <dbReference type="EMBL" id="OIR20300.1"/>
    </source>
</evidence>
<name>A0A1J5U2N3_9ARCH</name>
<accession>A0A1J5U2N3</accession>
<dbReference type="Proteomes" id="UP000183815">
    <property type="component" value="Unassembled WGS sequence"/>
</dbReference>
<protein>
    <submittedName>
        <fullName evidence="2">Uncharacterized protein</fullName>
    </submittedName>
</protein>
<evidence type="ECO:0000313" key="3">
    <source>
        <dbReference type="Proteomes" id="UP000183815"/>
    </source>
</evidence>
<gene>
    <name evidence="2" type="ORF">BEU04_00380</name>
</gene>
<comment type="caution">
    <text evidence="2">The sequence shown here is derived from an EMBL/GenBank/DDBJ whole genome shotgun (WGS) entry which is preliminary data.</text>
</comment>